<evidence type="ECO:0000313" key="7">
    <source>
        <dbReference type="EMBL" id="AHF98674.1"/>
    </source>
</evidence>
<feature type="transmembrane region" description="Helical" evidence="6">
    <location>
        <begin position="151"/>
        <end position="168"/>
    </location>
</feature>
<dbReference type="EMBL" id="CP007055">
    <property type="protein sequence ID" value="AHF98674.1"/>
    <property type="molecule type" value="Genomic_DNA"/>
</dbReference>
<dbReference type="Proteomes" id="UP000019024">
    <property type="component" value="Chromosome"/>
</dbReference>
<keyword evidence="8" id="KW-1185">Reference proteome</keyword>
<feature type="transmembrane region" description="Helical" evidence="6">
    <location>
        <begin position="74"/>
        <end position="97"/>
    </location>
</feature>
<accession>W0JNC4</accession>
<evidence type="ECO:0000256" key="3">
    <source>
        <dbReference type="ARBA" id="ARBA00022692"/>
    </source>
</evidence>
<keyword evidence="2" id="KW-1003">Cell membrane</keyword>
<feature type="transmembrane region" description="Helical" evidence="6">
    <location>
        <begin position="440"/>
        <end position="459"/>
    </location>
</feature>
<dbReference type="GO" id="GO:0005886">
    <property type="term" value="C:plasma membrane"/>
    <property type="evidence" value="ECO:0007669"/>
    <property type="project" value="UniProtKB-SubCell"/>
</dbReference>
<keyword evidence="4 6" id="KW-1133">Transmembrane helix</keyword>
<evidence type="ECO:0000256" key="6">
    <source>
        <dbReference type="SAM" id="Phobius"/>
    </source>
</evidence>
<feature type="transmembrane region" description="Helical" evidence="6">
    <location>
        <begin position="315"/>
        <end position="332"/>
    </location>
</feature>
<sequence length="481" mass="51244">MRIGQTSFLQFVAEIAASAVGFVATIYFARVLGAEVLGYYSVALAVVTWLGISGKIGLSSAVTKRMSEETDSYAYFWAGASIIGSIFVVLAIGVFVFQGQLNAYIGEEVHLIVVLMLAAVLCNSLFNAALQGQHKVHIYAVLKPLKIGGRAIVQVALVVAGFQLTGMLVGYSTGWMLSAFVAAVVLMPPFERPTRRHYKRLVDFAKYAWIGRVQGKTFSEVDILVLGALVSSALVGVYSIVWALCSFFLIFGYAVSTAMFPEISKHDTNDERGRVATLTTEALSFAGFVLIPGIVGGLLVGDRVLAIYGTEFIEGQYVLPILLFGSLLYSYLDQLLNTLNGIDRPDVAFRVNGLFIVANVVANVGLVAAIGWAGAAVGTTLSAGLGLVAAFYALRNRLEFDLPLAEISRQWIAAIAMGAVVYPATMLAGPPSESLESTAVTAGIVAGGAAVYVVVLFAMSAHFRDVVRNNAPIDIPRVTGR</sequence>
<keyword evidence="3 6" id="KW-0812">Transmembrane</keyword>
<dbReference type="PANTHER" id="PTHR30250">
    <property type="entry name" value="PST FAMILY PREDICTED COLANIC ACID TRANSPORTER"/>
    <property type="match status" value="1"/>
</dbReference>
<feature type="transmembrane region" description="Helical" evidence="6">
    <location>
        <begin position="109"/>
        <end position="130"/>
    </location>
</feature>
<feature type="transmembrane region" description="Helical" evidence="6">
    <location>
        <begin position="381"/>
        <end position="398"/>
    </location>
</feature>
<comment type="subcellular location">
    <subcellularLocation>
        <location evidence="1">Cell membrane</location>
        <topology evidence="1">Multi-pass membrane protein</topology>
    </subcellularLocation>
</comment>
<feature type="transmembrane region" description="Helical" evidence="6">
    <location>
        <begin position="353"/>
        <end position="375"/>
    </location>
</feature>
<evidence type="ECO:0000313" key="8">
    <source>
        <dbReference type="Proteomes" id="UP000019024"/>
    </source>
</evidence>
<dbReference type="InterPro" id="IPR050833">
    <property type="entry name" value="Poly_Biosynth_Transport"/>
</dbReference>
<dbReference type="STRING" id="797299.HALLA_07240"/>
<evidence type="ECO:0000256" key="2">
    <source>
        <dbReference type="ARBA" id="ARBA00022475"/>
    </source>
</evidence>
<dbReference type="PANTHER" id="PTHR30250:SF28">
    <property type="entry name" value="POLYSACCHARIDE BIOSYNTHESIS PROTEIN"/>
    <property type="match status" value="1"/>
</dbReference>
<organism evidence="7 8">
    <name type="scientific">Halostagnicola larsenii XH-48</name>
    <dbReference type="NCBI Taxonomy" id="797299"/>
    <lineage>
        <taxon>Archaea</taxon>
        <taxon>Methanobacteriati</taxon>
        <taxon>Methanobacteriota</taxon>
        <taxon>Stenosarchaea group</taxon>
        <taxon>Halobacteria</taxon>
        <taxon>Halobacteriales</taxon>
        <taxon>Natrialbaceae</taxon>
        <taxon>Halostagnicola</taxon>
    </lineage>
</organism>
<dbReference type="PATRIC" id="fig|797299.3.peg.487"/>
<dbReference type="OrthoDB" id="112053at2157"/>
<dbReference type="InterPro" id="IPR002797">
    <property type="entry name" value="Polysacc_synth"/>
</dbReference>
<keyword evidence="5 6" id="KW-0472">Membrane</keyword>
<dbReference type="HOGENOM" id="CLU_043240_0_0_2"/>
<feature type="transmembrane region" description="Helical" evidence="6">
    <location>
        <begin position="275"/>
        <end position="295"/>
    </location>
</feature>
<feature type="transmembrane region" description="Helical" evidence="6">
    <location>
        <begin position="410"/>
        <end position="428"/>
    </location>
</feature>
<reference evidence="7 8" key="1">
    <citation type="submission" date="2014-01" db="EMBL/GenBank/DDBJ databases">
        <authorList>
            <consortium name="DOE Joint Genome Institute"/>
            <person name="Anderson I."/>
            <person name="Huntemann M."/>
            <person name="Han J."/>
            <person name="Chen A."/>
            <person name="Kyrpides N."/>
            <person name="Mavromatis K."/>
            <person name="Markowitz V."/>
            <person name="Palaniappan K."/>
            <person name="Ivanova N."/>
            <person name="Schaumberg A."/>
            <person name="Pati A."/>
            <person name="Liolios K."/>
            <person name="Nordberg H.P."/>
            <person name="Cantor M.N."/>
            <person name="Hua S.X."/>
            <person name="Woyke T."/>
        </authorList>
    </citation>
    <scope>NUCLEOTIDE SEQUENCE [LARGE SCALE GENOMIC DNA]</scope>
    <source>
        <strain evidence="7 8">XH-48</strain>
    </source>
</reference>
<feature type="transmembrane region" description="Helical" evidence="6">
    <location>
        <begin position="12"/>
        <end position="33"/>
    </location>
</feature>
<dbReference type="GeneID" id="25144281"/>
<gene>
    <name evidence="7" type="ORF">HALLA_07240</name>
</gene>
<evidence type="ECO:0000256" key="1">
    <source>
        <dbReference type="ARBA" id="ARBA00004651"/>
    </source>
</evidence>
<dbReference type="AlphaFoldDB" id="W0JNC4"/>
<dbReference type="KEGG" id="hlr:HALLA_07240"/>
<evidence type="ECO:0000256" key="4">
    <source>
        <dbReference type="ARBA" id="ARBA00022989"/>
    </source>
</evidence>
<name>W0JNC4_9EURY</name>
<dbReference type="Pfam" id="PF01943">
    <property type="entry name" value="Polysacc_synt"/>
    <property type="match status" value="1"/>
</dbReference>
<feature type="transmembrane region" description="Helical" evidence="6">
    <location>
        <begin position="39"/>
        <end position="62"/>
    </location>
</feature>
<dbReference type="RefSeq" id="WP_049951883.1">
    <property type="nucleotide sequence ID" value="NZ_CP007055.1"/>
</dbReference>
<dbReference type="eggNOG" id="arCOG02209">
    <property type="taxonomic scope" value="Archaea"/>
</dbReference>
<evidence type="ECO:0000256" key="5">
    <source>
        <dbReference type="ARBA" id="ARBA00023136"/>
    </source>
</evidence>
<protein>
    <submittedName>
        <fullName evidence="7">Transporter</fullName>
    </submittedName>
</protein>
<proteinExistence type="predicted"/>